<dbReference type="InterPro" id="IPR025668">
    <property type="entry name" value="Tnp_DDE_dom"/>
</dbReference>
<dbReference type="Pfam" id="PF13612">
    <property type="entry name" value="DDE_Tnp_1_3"/>
    <property type="match status" value="1"/>
</dbReference>
<evidence type="ECO:0000259" key="1">
    <source>
        <dbReference type="Pfam" id="PF13612"/>
    </source>
</evidence>
<organism evidence="2 3">
    <name type="scientific">Candidatus Enterovibrio escicola</name>
    <dbReference type="NCBI Taxonomy" id="1927127"/>
    <lineage>
        <taxon>Bacteria</taxon>
        <taxon>Pseudomonadati</taxon>
        <taxon>Pseudomonadota</taxon>
        <taxon>Gammaproteobacteria</taxon>
        <taxon>Vibrionales</taxon>
        <taxon>Vibrionaceae</taxon>
        <taxon>Enterovibrio</taxon>
    </lineage>
</organism>
<name>A0A2A5T180_9GAMM</name>
<comment type="caution">
    <text evidence="2">The sequence shown here is derived from an EMBL/GenBank/DDBJ whole genome shotgun (WGS) entry which is preliminary data.</text>
</comment>
<proteinExistence type="predicted"/>
<reference evidence="3" key="1">
    <citation type="submission" date="2017-04" db="EMBL/GenBank/DDBJ databases">
        <title>Genome evolution of the luminous symbionts of deep sea anglerfish.</title>
        <authorList>
            <person name="Hendry T.A."/>
        </authorList>
    </citation>
    <scope>NUCLEOTIDE SEQUENCE [LARGE SCALE GENOMIC DNA]</scope>
</reference>
<protein>
    <submittedName>
        <fullName evidence="2">Mobile element protein</fullName>
    </submittedName>
</protein>
<dbReference type="Proteomes" id="UP000219020">
    <property type="component" value="Unassembled WGS sequence"/>
</dbReference>
<sequence length="139" mass="16164">MEYCEDGHPRNKPSRLSISEVIKIIVSLHQSSFHGFKKYYTQFICRHLTGEFHDLVSSTRVFKLMQSALVPLCSYLTSRQTKLAGIVFVYSTKLQVYHNLRIPRHQVFEGRVKRDKEIMGGFYALNFLISSTIKEVSFL</sequence>
<evidence type="ECO:0000313" key="3">
    <source>
        <dbReference type="Proteomes" id="UP000219020"/>
    </source>
</evidence>
<accession>A0A2A5T180</accession>
<evidence type="ECO:0000313" key="2">
    <source>
        <dbReference type="EMBL" id="PCS21923.1"/>
    </source>
</evidence>
<feature type="domain" description="Transposase DDE" evidence="1">
    <location>
        <begin position="82"/>
        <end position="126"/>
    </location>
</feature>
<dbReference type="AlphaFoldDB" id="A0A2A5T180"/>
<gene>
    <name evidence="2" type="ORF">BTN49_2388</name>
</gene>
<dbReference type="EMBL" id="NBYY01000028">
    <property type="protein sequence ID" value="PCS21923.1"/>
    <property type="molecule type" value="Genomic_DNA"/>
</dbReference>
<keyword evidence="3" id="KW-1185">Reference proteome</keyword>